<evidence type="ECO:0000313" key="3">
    <source>
        <dbReference type="Proteomes" id="UP000694920"/>
    </source>
</evidence>
<dbReference type="GO" id="GO:0005813">
    <property type="term" value="C:centrosome"/>
    <property type="evidence" value="ECO:0007669"/>
    <property type="project" value="TreeGrafter"/>
</dbReference>
<evidence type="ECO:0000313" key="4">
    <source>
        <dbReference type="RefSeq" id="XP_024936356.1"/>
    </source>
</evidence>
<protein>
    <submittedName>
        <fullName evidence="4">Centrosomal protein of 78 kDa</fullName>
    </submittedName>
</protein>
<name>A0AAJ7R8Q2_CEPCN</name>
<feature type="compositionally biased region" description="Basic and acidic residues" evidence="2">
    <location>
        <begin position="330"/>
        <end position="342"/>
    </location>
</feature>
<feature type="region of interest" description="Disordered" evidence="2">
    <location>
        <begin position="608"/>
        <end position="635"/>
    </location>
</feature>
<dbReference type="Pfam" id="PF13516">
    <property type="entry name" value="LRR_6"/>
    <property type="match status" value="1"/>
</dbReference>
<accession>A0AAJ7R8Q2</accession>
<reference evidence="4" key="1">
    <citation type="submission" date="2025-08" db="UniProtKB">
        <authorList>
            <consortium name="RefSeq"/>
        </authorList>
    </citation>
    <scope>IDENTIFICATION</scope>
</reference>
<feature type="region of interest" description="Disordered" evidence="2">
    <location>
        <begin position="365"/>
        <end position="400"/>
    </location>
</feature>
<organism evidence="3 4">
    <name type="scientific">Cephus cinctus</name>
    <name type="common">Wheat stem sawfly</name>
    <dbReference type="NCBI Taxonomy" id="211228"/>
    <lineage>
        <taxon>Eukaryota</taxon>
        <taxon>Metazoa</taxon>
        <taxon>Ecdysozoa</taxon>
        <taxon>Arthropoda</taxon>
        <taxon>Hexapoda</taxon>
        <taxon>Insecta</taxon>
        <taxon>Pterygota</taxon>
        <taxon>Neoptera</taxon>
        <taxon>Endopterygota</taxon>
        <taxon>Hymenoptera</taxon>
        <taxon>Cephoidea</taxon>
        <taxon>Cephidae</taxon>
        <taxon>Cephus</taxon>
    </lineage>
</organism>
<dbReference type="RefSeq" id="XP_024936356.1">
    <property type="nucleotide sequence ID" value="XM_025080588.1"/>
</dbReference>
<dbReference type="GO" id="GO:0044782">
    <property type="term" value="P:cilium organization"/>
    <property type="evidence" value="ECO:0007669"/>
    <property type="project" value="TreeGrafter"/>
</dbReference>
<sequence length="661" mass="74407">MAQSFATCYMDLCKQQRLRPLPVICVTLPHHLDFTTDRVKMDDWGPILNSLSLDRTLKSISVRSRYQCRKPLEEVNSEDKARAIGKAPVVLTRFLLEWLSHSVAQCVRNSVALTSLELEGIPFPADCLAVLSVGLASSQSLEHLSLQRCYIGDGSCQLICRTIADVRSIRSLNLAQCDLSCQSGAAVAAALSRQKLSLYHDTWKQSLRYREPNLEAMPGLRRLTLNGNPKLGDVAVKEVLEVVRDSLWLKALDLQSCGLTDSTGYDVLSILGSNTTLTVVDVRLNGMSEELIKEIAAKLESNNASGRSEYRWLVLPQKDKRTASAGAKRNAWEKNKKIEGTRPKTANGPTKRTCQAILPRRIITLPNLPRKPRTVPAPPSTPSQESELESATKSQENQAKPTLHLDLQSQICPATSMEVQDEPENKVTEREKDTNKIEEILRQLSEARSEHERLLEDIKRNDLLLEEERMRRELAEAKLQSTKNDLLDLENALKEKEMETRGCLLVSQESLNEICSSFDQLLEMLDAVTRHPNTSRTVLEEDVVRMDIKRQVARLIRKTKSENLERGYSYDRQPESSARIVETSRKFVRSEHDVRSSLPPIAPIHIERKIGDSPDVETPTQESRRRRGKVSDIPSPRERARAIFAQIINGDSVLNLGSYVS</sequence>
<dbReference type="KEGG" id="ccin:107263271"/>
<evidence type="ECO:0000256" key="1">
    <source>
        <dbReference type="SAM" id="Coils"/>
    </source>
</evidence>
<evidence type="ECO:0000256" key="2">
    <source>
        <dbReference type="SAM" id="MobiDB-lite"/>
    </source>
</evidence>
<feature type="compositionally biased region" description="Polar residues" evidence="2">
    <location>
        <begin position="382"/>
        <end position="400"/>
    </location>
</feature>
<dbReference type="InterPro" id="IPR026212">
    <property type="entry name" value="Cep78"/>
</dbReference>
<proteinExistence type="predicted"/>
<keyword evidence="3" id="KW-1185">Reference proteome</keyword>
<dbReference type="PANTHER" id="PTHR24110">
    <property type="entry name" value="CENTROSOMAL PROTEIN OF 78 KDA"/>
    <property type="match status" value="1"/>
</dbReference>
<dbReference type="PRINTS" id="PR02062">
    <property type="entry name" value="CENTROSOME78"/>
</dbReference>
<dbReference type="PANTHER" id="PTHR24110:SF3">
    <property type="entry name" value="CENTROSOMAL PROTEIN OF 78 KDA"/>
    <property type="match status" value="1"/>
</dbReference>
<dbReference type="AlphaFoldDB" id="A0AAJ7R8Q2"/>
<feature type="region of interest" description="Disordered" evidence="2">
    <location>
        <begin position="321"/>
        <end position="353"/>
    </location>
</feature>
<dbReference type="Gene3D" id="3.80.10.10">
    <property type="entry name" value="Ribonuclease Inhibitor"/>
    <property type="match status" value="2"/>
</dbReference>
<dbReference type="SMART" id="SM00368">
    <property type="entry name" value="LRR_RI"/>
    <property type="match status" value="5"/>
</dbReference>
<keyword evidence="1" id="KW-0175">Coiled coil</keyword>
<gene>
    <name evidence="4" type="primary">LOC107263271</name>
</gene>
<dbReference type="InterPro" id="IPR001611">
    <property type="entry name" value="Leu-rich_rpt"/>
</dbReference>
<dbReference type="InterPro" id="IPR032675">
    <property type="entry name" value="LRR_dom_sf"/>
</dbReference>
<feature type="coiled-coil region" evidence="1">
    <location>
        <begin position="430"/>
        <end position="499"/>
    </location>
</feature>
<dbReference type="GeneID" id="107263271"/>
<dbReference type="SUPFAM" id="SSF52047">
    <property type="entry name" value="RNI-like"/>
    <property type="match status" value="1"/>
</dbReference>
<dbReference type="Proteomes" id="UP000694920">
    <property type="component" value="Unplaced"/>
</dbReference>
<dbReference type="GO" id="GO:0036064">
    <property type="term" value="C:ciliary basal body"/>
    <property type="evidence" value="ECO:0007669"/>
    <property type="project" value="TreeGrafter"/>
</dbReference>